<sequence>MAKEKFKNLFFIKPILKDLLKNILRNANTKNIENIKLIESLDEKERKIELEFIKRVRNFEYIKNSKLITNETMKNFIIDTINNLDEIDRSILLTILFRKDLENISWKTFNISKSTFYRRIKFIEKMIKWCFSITDSY</sequence>
<gene>
    <name evidence="1" type="ORF">V2E26_01090</name>
</gene>
<keyword evidence="2" id="KW-1185">Reference proteome</keyword>
<dbReference type="Proteomes" id="UP001431935">
    <property type="component" value="Chromosome"/>
</dbReference>
<organism evidence="1 2">
    <name type="scientific">Metamycoplasma gateae</name>
    <dbReference type="NCBI Taxonomy" id="35769"/>
    <lineage>
        <taxon>Bacteria</taxon>
        <taxon>Bacillati</taxon>
        <taxon>Mycoplasmatota</taxon>
        <taxon>Mycoplasmoidales</taxon>
        <taxon>Metamycoplasmataceae</taxon>
        <taxon>Metamycoplasma</taxon>
    </lineage>
</organism>
<name>A0ABZ2AHI2_9BACT</name>
<protein>
    <submittedName>
        <fullName evidence="1">Uncharacterized protein</fullName>
    </submittedName>
</protein>
<evidence type="ECO:0000313" key="2">
    <source>
        <dbReference type="Proteomes" id="UP001431935"/>
    </source>
</evidence>
<accession>A0ABZ2AHI2</accession>
<dbReference type="RefSeq" id="WP_330463603.1">
    <property type="nucleotide sequence ID" value="NZ_CP143578.1"/>
</dbReference>
<reference evidence="1" key="1">
    <citation type="submission" date="2024-01" db="EMBL/GenBank/DDBJ databases">
        <title>Complete genome sequence of Mycoplasma gateae strain 3700.</title>
        <authorList>
            <person name="Spergser J."/>
        </authorList>
    </citation>
    <scope>NUCLEOTIDE SEQUENCE [LARGE SCALE GENOMIC DNA]</scope>
    <source>
        <strain evidence="1">3700</strain>
    </source>
</reference>
<dbReference type="EMBL" id="CP143578">
    <property type="protein sequence ID" value="WVN21572.1"/>
    <property type="molecule type" value="Genomic_DNA"/>
</dbReference>
<proteinExistence type="predicted"/>
<evidence type="ECO:0000313" key="1">
    <source>
        <dbReference type="EMBL" id="WVN21572.1"/>
    </source>
</evidence>